<proteinExistence type="predicted"/>
<dbReference type="EMBL" id="BJYS01000029">
    <property type="protein sequence ID" value="GEO06001.1"/>
    <property type="molecule type" value="Genomic_DNA"/>
</dbReference>
<dbReference type="Pfam" id="PF00534">
    <property type="entry name" value="Glycos_transf_1"/>
    <property type="match status" value="1"/>
</dbReference>
<dbReference type="SUPFAM" id="SSF53756">
    <property type="entry name" value="UDP-Glycosyltransferase/glycogen phosphorylase"/>
    <property type="match status" value="1"/>
</dbReference>
<evidence type="ECO:0000313" key="2">
    <source>
        <dbReference type="EMBL" id="GEO06001.1"/>
    </source>
</evidence>
<dbReference type="InterPro" id="IPR001296">
    <property type="entry name" value="Glyco_trans_1"/>
</dbReference>
<protein>
    <recommendedName>
        <fullName evidence="1">Glycosyl transferase family 1 domain-containing protein</fullName>
    </recommendedName>
</protein>
<dbReference type="PANTHER" id="PTHR12526">
    <property type="entry name" value="GLYCOSYLTRANSFERASE"/>
    <property type="match status" value="1"/>
</dbReference>
<evidence type="ECO:0000259" key="1">
    <source>
        <dbReference type="Pfam" id="PF00534"/>
    </source>
</evidence>
<dbReference type="Proteomes" id="UP000321532">
    <property type="component" value="Unassembled WGS sequence"/>
</dbReference>
<reference evidence="2 3" key="1">
    <citation type="submission" date="2019-07" db="EMBL/GenBank/DDBJ databases">
        <title>Whole genome shotgun sequence of Adhaeribacter aerolatus NBRC 106133.</title>
        <authorList>
            <person name="Hosoyama A."/>
            <person name="Uohara A."/>
            <person name="Ohji S."/>
            <person name="Ichikawa N."/>
        </authorList>
    </citation>
    <scope>NUCLEOTIDE SEQUENCE [LARGE SCALE GENOMIC DNA]</scope>
    <source>
        <strain evidence="2 3">NBRC 106133</strain>
    </source>
</reference>
<accession>A0A512B216</accession>
<evidence type="ECO:0000313" key="3">
    <source>
        <dbReference type="Proteomes" id="UP000321532"/>
    </source>
</evidence>
<dbReference type="RefSeq" id="WP_146901166.1">
    <property type="nucleotide sequence ID" value="NZ_BJYS01000029.1"/>
</dbReference>
<dbReference type="AlphaFoldDB" id="A0A512B216"/>
<keyword evidence="3" id="KW-1185">Reference proteome</keyword>
<dbReference type="GO" id="GO:0016757">
    <property type="term" value="F:glycosyltransferase activity"/>
    <property type="evidence" value="ECO:0007669"/>
    <property type="project" value="InterPro"/>
</dbReference>
<feature type="domain" description="Glycosyl transferase family 1" evidence="1">
    <location>
        <begin position="173"/>
        <end position="321"/>
    </location>
</feature>
<gene>
    <name evidence="2" type="ORF">AAE02nite_36650</name>
</gene>
<organism evidence="2 3">
    <name type="scientific">Adhaeribacter aerolatus</name>
    <dbReference type="NCBI Taxonomy" id="670289"/>
    <lineage>
        <taxon>Bacteria</taxon>
        <taxon>Pseudomonadati</taxon>
        <taxon>Bacteroidota</taxon>
        <taxon>Cytophagia</taxon>
        <taxon>Cytophagales</taxon>
        <taxon>Hymenobacteraceae</taxon>
        <taxon>Adhaeribacter</taxon>
    </lineage>
</organism>
<dbReference type="OrthoDB" id="1522162at2"/>
<comment type="caution">
    <text evidence="2">The sequence shown here is derived from an EMBL/GenBank/DDBJ whole genome shotgun (WGS) entry which is preliminary data.</text>
</comment>
<dbReference type="Gene3D" id="3.40.50.2000">
    <property type="entry name" value="Glycogen Phosphorylase B"/>
    <property type="match status" value="2"/>
</dbReference>
<dbReference type="CDD" id="cd03801">
    <property type="entry name" value="GT4_PimA-like"/>
    <property type="match status" value="1"/>
</dbReference>
<sequence>MVFESLRTKSIGIIIPDFDYGGEEKRALYFANNYVSFFKKVYLFSPAGAQTNSIDTRVHQVQMKIRGYKNVFKLLNYVKEQQIDFIQGHKRTTFPYLYALEKFTDAHVNFNFDNIYLDKEWLYRFAPKRLYYLSDYMKNHYQKWFRSKENITINMGGEFYQSIPTEDANTLKANLNVQGKFILISLGRLSDQKNQEITLKALSTIQDDSIICLMVGEGPKEAILKNLAQELNLGAKLIFLGHRNDVDKLLNISDALVQASIFEGFPNVFIEAASLAKPIITTKVGSYSTLVKDNGIAVEVNDVQGLAEAIINMKENYEKYAEKASSLKSSSYFQQFHKTKMLENYLAHYSNYVKK</sequence>
<name>A0A512B216_9BACT</name>